<dbReference type="PRINTS" id="PR00364">
    <property type="entry name" value="DISEASERSIST"/>
</dbReference>
<name>A0ABW7QKJ3_9ACTN</name>
<dbReference type="PANTHER" id="PTHR47691:SF3">
    <property type="entry name" value="HTH-TYPE TRANSCRIPTIONAL REGULATOR RV0890C-RELATED"/>
    <property type="match status" value="1"/>
</dbReference>
<dbReference type="Proteomes" id="UP001610818">
    <property type="component" value="Unassembled WGS sequence"/>
</dbReference>
<reference evidence="3 4" key="1">
    <citation type="submission" date="2024-10" db="EMBL/GenBank/DDBJ databases">
        <title>The Natural Products Discovery Center: Release of the First 8490 Sequenced Strains for Exploring Actinobacteria Biosynthetic Diversity.</title>
        <authorList>
            <person name="Kalkreuter E."/>
            <person name="Kautsar S.A."/>
            <person name="Yang D."/>
            <person name="Bader C.D."/>
            <person name="Teijaro C.N."/>
            <person name="Fluegel L."/>
            <person name="Davis C.M."/>
            <person name="Simpson J.R."/>
            <person name="Lauterbach L."/>
            <person name="Steele A.D."/>
            <person name="Gui C."/>
            <person name="Meng S."/>
            <person name="Li G."/>
            <person name="Viehrig K."/>
            <person name="Ye F."/>
            <person name="Su P."/>
            <person name="Kiefer A.F."/>
            <person name="Nichols A."/>
            <person name="Cepeda A.J."/>
            <person name="Yan W."/>
            <person name="Fan B."/>
            <person name="Jiang Y."/>
            <person name="Adhikari A."/>
            <person name="Zheng C.-J."/>
            <person name="Schuster L."/>
            <person name="Cowan T.M."/>
            <person name="Smanski M.J."/>
            <person name="Chevrette M.G."/>
            <person name="De Carvalho L.P.S."/>
            <person name="Shen B."/>
        </authorList>
    </citation>
    <scope>NUCLEOTIDE SEQUENCE [LARGE SCALE GENOMIC DNA]</scope>
    <source>
        <strain evidence="3 4">NPDC017990</strain>
    </source>
</reference>
<feature type="region of interest" description="Disordered" evidence="1">
    <location>
        <begin position="688"/>
        <end position="707"/>
    </location>
</feature>
<dbReference type="InterPro" id="IPR002182">
    <property type="entry name" value="NB-ARC"/>
</dbReference>
<keyword evidence="4" id="KW-1185">Reference proteome</keyword>
<comment type="caution">
    <text evidence="3">The sequence shown here is derived from an EMBL/GenBank/DDBJ whole genome shotgun (WGS) entry which is preliminary data.</text>
</comment>
<dbReference type="InterPro" id="IPR027417">
    <property type="entry name" value="P-loop_NTPase"/>
</dbReference>
<dbReference type="PANTHER" id="PTHR47691">
    <property type="entry name" value="REGULATOR-RELATED"/>
    <property type="match status" value="1"/>
</dbReference>
<dbReference type="SUPFAM" id="SSF52540">
    <property type="entry name" value="P-loop containing nucleoside triphosphate hydrolases"/>
    <property type="match status" value="1"/>
</dbReference>
<accession>A0ABW7QKJ3</accession>
<sequence>MRRPGVGNLPPESRQLYGRQQELAEIRRLFDAGARLVTLAGVGGVGKTRLALRAAHQAQPSFRDGAWWVELSSLRRGALLAHTVCEVLALADQTTRPMIDVLADYLVGREVLLVLDTCEHLVHECALAADVLLRAAPGLRIMVTSRRLLGTHAEQPLTVDPLPVPEGEGEGAACGGADAMALLADRAAEAAPGFAVTDANRPALLRLCRRLDGLPLAIELAAARLREVSVAELTEKLDDRFAVLGTTDEVVDGAEPPWHQALRTAIGWSHQLCTPAERLLWARLSVLVGGFDAEAARAVCADARLPGEAIPRLLASLTDKSVVMWEPTGGGERYRMLDTIREFGAAWLRGLGEEPVLRQRHRDYFRALARSADAAWMGPDQVAWHNRTTTEHANLRAALDFCLARRDGPSGQQMAGALWFFWYACGFAKEGEYYLDRALDLDPAPGPDRAKALWARGMVGQTVGDMDTGLRLVDTFRKATAGEADETAPVAAAILEGACLALSGRQTRAAEVLDTVPRTPPLPGRYDAAWSLVQVARSFVHIQLGQVAEAAAVADGLCAVCDHRGETHARAWGDYLRALAALALGRAAEAEAHARAALDGKRRIRDSLGIAMALEALASATLASGHAERAARLLGTADRVWQTLGSPQMGAPELVAARRACEAQARQTIGDATYEIAFRGGYDSGPDAGIARAPYTPGTAPPHPEAD</sequence>
<dbReference type="RefSeq" id="WP_397708944.1">
    <property type="nucleotide sequence ID" value="NZ_JBIRGN010000001.1"/>
</dbReference>
<dbReference type="GO" id="GO:0005524">
    <property type="term" value="F:ATP binding"/>
    <property type="evidence" value="ECO:0007669"/>
    <property type="project" value="UniProtKB-KW"/>
</dbReference>
<protein>
    <submittedName>
        <fullName evidence="3">ATP-binding protein</fullName>
    </submittedName>
</protein>
<organism evidence="3 4">
    <name type="scientific">Streptomyces longisporoflavus</name>
    <dbReference type="NCBI Taxonomy" id="28044"/>
    <lineage>
        <taxon>Bacteria</taxon>
        <taxon>Bacillati</taxon>
        <taxon>Actinomycetota</taxon>
        <taxon>Actinomycetes</taxon>
        <taxon>Kitasatosporales</taxon>
        <taxon>Streptomycetaceae</taxon>
        <taxon>Streptomyces</taxon>
    </lineage>
</organism>
<dbReference type="SUPFAM" id="SSF48452">
    <property type="entry name" value="TPR-like"/>
    <property type="match status" value="1"/>
</dbReference>
<dbReference type="InterPro" id="IPR011990">
    <property type="entry name" value="TPR-like_helical_dom_sf"/>
</dbReference>
<evidence type="ECO:0000256" key="1">
    <source>
        <dbReference type="SAM" id="MobiDB-lite"/>
    </source>
</evidence>
<evidence type="ECO:0000313" key="4">
    <source>
        <dbReference type="Proteomes" id="UP001610818"/>
    </source>
</evidence>
<dbReference type="EMBL" id="JBIRGQ010000001">
    <property type="protein sequence ID" value="MFH8544794.1"/>
    <property type="molecule type" value="Genomic_DNA"/>
</dbReference>
<gene>
    <name evidence="3" type="ORF">ACH4F9_07280</name>
</gene>
<keyword evidence="3" id="KW-0067">ATP-binding</keyword>
<evidence type="ECO:0000259" key="2">
    <source>
        <dbReference type="Pfam" id="PF00931"/>
    </source>
</evidence>
<evidence type="ECO:0000313" key="3">
    <source>
        <dbReference type="EMBL" id="MFH8544794.1"/>
    </source>
</evidence>
<keyword evidence="3" id="KW-0547">Nucleotide-binding</keyword>
<feature type="domain" description="NB-ARC" evidence="2">
    <location>
        <begin position="28"/>
        <end position="146"/>
    </location>
</feature>
<dbReference type="Gene3D" id="3.40.50.300">
    <property type="entry name" value="P-loop containing nucleotide triphosphate hydrolases"/>
    <property type="match status" value="1"/>
</dbReference>
<proteinExistence type="predicted"/>
<dbReference type="Gene3D" id="1.25.40.10">
    <property type="entry name" value="Tetratricopeptide repeat domain"/>
    <property type="match status" value="1"/>
</dbReference>
<dbReference type="Pfam" id="PF00931">
    <property type="entry name" value="NB-ARC"/>
    <property type="match status" value="1"/>
</dbReference>